<accession>A0A6V6YV33</accession>
<proteinExistence type="predicted"/>
<feature type="transmembrane region" description="Helical" evidence="1">
    <location>
        <begin position="12"/>
        <end position="35"/>
    </location>
</feature>
<dbReference type="Proteomes" id="UP000530060">
    <property type="component" value="Unassembled WGS sequence"/>
</dbReference>
<evidence type="ECO:0000313" key="3">
    <source>
        <dbReference type="Proteomes" id="UP000530060"/>
    </source>
</evidence>
<name>A0A6V6YV33_9FLAO</name>
<dbReference type="AlphaFoldDB" id="A0A6V6YV33"/>
<keyword evidence="3" id="KW-1185">Reference proteome</keyword>
<organism evidence="2 3">
    <name type="scientific">Flavobacterium salmonis</name>
    <dbReference type="NCBI Taxonomy" id="2654844"/>
    <lineage>
        <taxon>Bacteria</taxon>
        <taxon>Pseudomonadati</taxon>
        <taxon>Bacteroidota</taxon>
        <taxon>Flavobacteriia</taxon>
        <taxon>Flavobacteriales</taxon>
        <taxon>Flavobacteriaceae</taxon>
        <taxon>Flavobacterium</taxon>
    </lineage>
</organism>
<evidence type="ECO:0000256" key="1">
    <source>
        <dbReference type="SAM" id="Phobius"/>
    </source>
</evidence>
<protein>
    <submittedName>
        <fullName evidence="2">Uncharacterized protein</fullName>
    </submittedName>
</protein>
<reference evidence="2 3" key="1">
    <citation type="submission" date="2020-06" db="EMBL/GenBank/DDBJ databases">
        <authorList>
            <person name="Criscuolo A."/>
        </authorList>
    </citation>
    <scope>NUCLEOTIDE SEQUENCE [LARGE SCALE GENOMIC DNA]</scope>
    <source>
        <strain evidence="3">CIP 111411</strain>
    </source>
</reference>
<gene>
    <name evidence="2" type="ORF">FLAT13_01633</name>
</gene>
<keyword evidence="1" id="KW-0812">Transmembrane</keyword>
<comment type="caution">
    <text evidence="2">The sequence shown here is derived from an EMBL/GenBank/DDBJ whole genome shotgun (WGS) entry which is preliminary data.</text>
</comment>
<keyword evidence="1" id="KW-0472">Membrane</keyword>
<keyword evidence="1" id="KW-1133">Transmembrane helix</keyword>
<evidence type="ECO:0000313" key="2">
    <source>
        <dbReference type="EMBL" id="CAD0003351.1"/>
    </source>
</evidence>
<dbReference type="EMBL" id="CAIJDP010000062">
    <property type="protein sequence ID" value="CAD0003351.1"/>
    <property type="molecule type" value="Genomic_DNA"/>
</dbReference>
<sequence length="354" mass="41984">MQNYKRHIISYIWLQFNLQVLKKIFFLVLLSLLFISCNENTKPTVSFYYWKTIFKLSETEKEILRGNNVRKIYIRYFDIDLNPNDTNPIPVTPIRFQETMNNFDVVPVIYIKNKVMLKPNIDIEDLAKKTVRLINEINSKNKIYSKEIQIDCDWTLTSKENYLKFIDIFKKFSGKKLSATIRLHQIKYFKKTKIPNVDSGILMYYNMGIVASDSLNSVYDRKIAERYLKSLKKYPLHLDFALPIYSWAVHIKNHRVVGLRSKLNISELKKDGNFKQISSVFFKVIHSNYKNGIFYEENDVLKIEAISSEDLIEMAEDLNDNSPQKPNEIIFYDLDEYNLKNYEKNIFEQVISCF</sequence>